<keyword evidence="2" id="KW-1185">Reference proteome</keyword>
<reference evidence="1" key="1">
    <citation type="submission" date="2017-04" db="EMBL/GenBank/DDBJ databases">
        <authorList>
            <person name="Varghese N."/>
            <person name="Submissions S."/>
        </authorList>
    </citation>
    <scope>NUCLEOTIDE SEQUENCE</scope>
    <source>
        <strain evidence="1">WTE2008</strain>
    </source>
</reference>
<dbReference type="EMBL" id="FWXZ01000003">
    <property type="protein sequence ID" value="SMC65128.1"/>
    <property type="molecule type" value="Genomic_DNA"/>
</dbReference>
<organism evidence="1 2">
    <name type="scientific">Aristaeella lactis</name>
    <dbReference type="NCBI Taxonomy" id="3046383"/>
    <lineage>
        <taxon>Bacteria</taxon>
        <taxon>Bacillati</taxon>
        <taxon>Bacillota</taxon>
        <taxon>Clostridia</taxon>
        <taxon>Eubacteriales</taxon>
        <taxon>Aristaeellaceae</taxon>
        <taxon>Aristaeella</taxon>
    </lineage>
</organism>
<proteinExistence type="predicted"/>
<sequence length="119" mass="13419">MSWLMSLIAGLGIGYFIYQSMNSGRSGKKLTGRLHKSIKDKKICGVCAGIAEYLKVDPTIIRFIFAMMVLGWGTGIMAYFLCALILPAGDDAEEEETEEEETENETEEYYPENRNTRTF</sequence>
<gene>
    <name evidence="1" type="ORF">SAMN06297397_1773</name>
</gene>
<comment type="caution">
    <text evidence="1">The sequence shown here is derived from an EMBL/GenBank/DDBJ whole genome shotgun (WGS) entry which is preliminary data.</text>
</comment>
<evidence type="ECO:0000313" key="2">
    <source>
        <dbReference type="Proteomes" id="UP000192328"/>
    </source>
</evidence>
<evidence type="ECO:0000313" key="1">
    <source>
        <dbReference type="EMBL" id="SMC65128.1"/>
    </source>
</evidence>
<dbReference type="Proteomes" id="UP000192328">
    <property type="component" value="Unassembled WGS sequence"/>
</dbReference>
<protein>
    <submittedName>
        <fullName evidence="1">Phage shock protein C (PspC) family protein</fullName>
    </submittedName>
</protein>
<accession>A0AC61PLQ0</accession>
<name>A0AC61PLQ0_9FIRM</name>